<reference evidence="1 2" key="1">
    <citation type="submission" date="2019-04" db="EMBL/GenBank/DDBJ databases">
        <title>Nine Novel Phages from a Plateau Lake in Southwest China Provide Insights into Aeromonas Phage Diversity.</title>
        <authorList>
            <person name="Xiao W."/>
            <person name="Bai M."/>
            <person name="Wang Y."/>
            <person name="Cui X."/>
        </authorList>
    </citation>
    <scope>NUCLEOTIDE SEQUENCE [LARGE SCALE GENOMIC DNA]</scope>
</reference>
<evidence type="ECO:0000313" key="2">
    <source>
        <dbReference type="Proteomes" id="UP000316128"/>
    </source>
</evidence>
<dbReference type="Proteomes" id="UP000316128">
    <property type="component" value="Segment"/>
</dbReference>
<dbReference type="EMBL" id="MK804893">
    <property type="protein sequence ID" value="QDB74123.1"/>
    <property type="molecule type" value="Genomic_DNA"/>
</dbReference>
<protein>
    <submittedName>
        <fullName evidence="1">Uncharacterized protein</fullName>
    </submittedName>
</protein>
<keyword evidence="2" id="KW-1185">Reference proteome</keyword>
<organism evidence="1 2">
    <name type="scientific">Aeromonas phage 2L372D</name>
    <dbReference type="NCBI Taxonomy" id="2588097"/>
    <lineage>
        <taxon>Viruses</taxon>
        <taxon>Duplodnaviria</taxon>
        <taxon>Heunggongvirae</taxon>
        <taxon>Uroviricota</taxon>
        <taxon>Caudoviricetes</taxon>
        <taxon>Plateaulakevirus</taxon>
        <taxon>Plateaulakevirus pv2L372D</taxon>
    </lineage>
</organism>
<sequence length="149" mass="18144">MQTSMSCVKINTLMDTQLVYPEVIREHLERLYEVAKSNYVYKNRKKFNFMKFGYDSEKVLKQQFESIFKDYRELHKDIDSLKHLHCLEPWQVSEMKRLMKIYNCLVALQKIIRLYLFSDNPVQVDYNTVSWLNFFYKNEGEIRSYIKNV</sequence>
<evidence type="ECO:0000313" key="1">
    <source>
        <dbReference type="EMBL" id="QDB74123.1"/>
    </source>
</evidence>
<name>A0A4Y5TXH8_9CAUD</name>
<accession>A0A4Y5TXH8</accession>
<proteinExistence type="predicted"/>
<gene>
    <name evidence="1" type="ORF">2L372D_209</name>
</gene>